<protein>
    <submittedName>
        <fullName evidence="2">Uncharacterized protein</fullName>
    </submittedName>
</protein>
<feature type="region of interest" description="Disordered" evidence="1">
    <location>
        <begin position="45"/>
        <end position="159"/>
    </location>
</feature>
<organism evidence="2 3">
    <name type="scientific">Jaminaea rosea</name>
    <dbReference type="NCBI Taxonomy" id="1569628"/>
    <lineage>
        <taxon>Eukaryota</taxon>
        <taxon>Fungi</taxon>
        <taxon>Dikarya</taxon>
        <taxon>Basidiomycota</taxon>
        <taxon>Ustilaginomycotina</taxon>
        <taxon>Exobasidiomycetes</taxon>
        <taxon>Microstromatales</taxon>
        <taxon>Microstromatales incertae sedis</taxon>
        <taxon>Jaminaea</taxon>
    </lineage>
</organism>
<dbReference type="RefSeq" id="XP_025359145.1">
    <property type="nucleotide sequence ID" value="XM_025509995.1"/>
</dbReference>
<feature type="compositionally biased region" description="Low complexity" evidence="1">
    <location>
        <begin position="45"/>
        <end position="58"/>
    </location>
</feature>
<name>A0A316UKS8_9BASI</name>
<feature type="compositionally biased region" description="Polar residues" evidence="1">
    <location>
        <begin position="1"/>
        <end position="19"/>
    </location>
</feature>
<reference evidence="2 3" key="1">
    <citation type="journal article" date="2018" name="Mol. Biol. Evol.">
        <title>Broad Genomic Sampling Reveals a Smut Pathogenic Ancestry of the Fungal Clade Ustilaginomycotina.</title>
        <authorList>
            <person name="Kijpornyongpan T."/>
            <person name="Mondo S.J."/>
            <person name="Barry K."/>
            <person name="Sandor L."/>
            <person name="Lee J."/>
            <person name="Lipzen A."/>
            <person name="Pangilinan J."/>
            <person name="LaButti K."/>
            <person name="Hainaut M."/>
            <person name="Henrissat B."/>
            <person name="Grigoriev I.V."/>
            <person name="Spatafora J.W."/>
            <person name="Aime M.C."/>
        </authorList>
    </citation>
    <scope>NUCLEOTIDE SEQUENCE [LARGE SCALE GENOMIC DNA]</scope>
    <source>
        <strain evidence="2 3">MCA 5214</strain>
    </source>
</reference>
<sequence length="199" mass="21068">MPPWQQQSMLHHLPSSTSAGVAGLPMLAGLRRAEQRSLVRLLSSSAAAAVARPASSSPQTRKRWTAAASASPMHPGALIARRLHTEQQQQQHSSSEGMPPPSSSSGKASSSSPSPPVYQSARPTPSSSSTSSPPATSDITRVTPVSLTPGGERGAAHNQESVALSQLAEKQAIEKAKQEAEEKRLREMGVVKRVWEKVK</sequence>
<evidence type="ECO:0000256" key="1">
    <source>
        <dbReference type="SAM" id="MobiDB-lite"/>
    </source>
</evidence>
<evidence type="ECO:0000313" key="2">
    <source>
        <dbReference type="EMBL" id="PWN24533.1"/>
    </source>
</evidence>
<dbReference type="GeneID" id="37031818"/>
<feature type="compositionally biased region" description="Low complexity" evidence="1">
    <location>
        <begin position="87"/>
        <end position="112"/>
    </location>
</feature>
<evidence type="ECO:0000313" key="3">
    <source>
        <dbReference type="Proteomes" id="UP000245884"/>
    </source>
</evidence>
<feature type="region of interest" description="Disordered" evidence="1">
    <location>
        <begin position="1"/>
        <end position="21"/>
    </location>
</feature>
<keyword evidence="3" id="KW-1185">Reference proteome</keyword>
<proteinExistence type="predicted"/>
<dbReference type="EMBL" id="KZ819680">
    <property type="protein sequence ID" value="PWN24533.1"/>
    <property type="molecule type" value="Genomic_DNA"/>
</dbReference>
<gene>
    <name evidence="2" type="ORF">BDZ90DRAFT_98810</name>
</gene>
<accession>A0A316UKS8</accession>
<dbReference type="AlphaFoldDB" id="A0A316UKS8"/>
<feature type="compositionally biased region" description="Low complexity" evidence="1">
    <location>
        <begin position="120"/>
        <end position="137"/>
    </location>
</feature>
<dbReference type="Proteomes" id="UP000245884">
    <property type="component" value="Unassembled WGS sequence"/>
</dbReference>